<accession>A0A0D4ZZQ9</accession>
<protein>
    <submittedName>
        <fullName evidence="1">Uncharacterized protein</fullName>
    </submittedName>
</protein>
<reference evidence="1" key="1">
    <citation type="submission" date="2014-06" db="EMBL/GenBank/DDBJ databases">
        <title>Molecular and ecological studies on carbamate pesticide degrading bacteria isolated from agricultural soils.</title>
        <authorList>
            <person name="Kim D.-U."/>
            <person name="Ka J.-O."/>
        </authorList>
    </citation>
    <scope>NUCLEOTIDE SEQUENCE</scope>
    <source>
        <strain evidence="1">JE1</strain>
        <plasmid evidence="1">pJE1</plasmid>
    </source>
</reference>
<proteinExistence type="predicted"/>
<sequence>MFLPKRDIKQTCRTFDAAIALNQTFHRLRGQPLELWKIIIRRINPNDANL</sequence>
<keyword evidence="1" id="KW-0614">Plasmid</keyword>
<dbReference type="AlphaFoldDB" id="A0A0D4ZZQ9"/>
<gene>
    <name evidence="1" type="ORF">pJE1_187</name>
</gene>
<dbReference type="EMBL" id="KM017071">
    <property type="protein sequence ID" value="AJW29609.1"/>
    <property type="molecule type" value="Genomic_DNA"/>
</dbReference>
<geneLocation type="plasmid" evidence="1">
    <name>pJE1</name>
</geneLocation>
<organism evidence="1">
    <name type="scientific">Sphingomonas sp. JE1</name>
    <dbReference type="NCBI Taxonomy" id="1628059"/>
    <lineage>
        <taxon>Bacteria</taxon>
        <taxon>Pseudomonadati</taxon>
        <taxon>Pseudomonadota</taxon>
        <taxon>Alphaproteobacteria</taxon>
        <taxon>Sphingomonadales</taxon>
        <taxon>Sphingomonadaceae</taxon>
        <taxon>Sphingomonas</taxon>
    </lineage>
</organism>
<evidence type="ECO:0000313" key="1">
    <source>
        <dbReference type="EMBL" id="AJW29609.1"/>
    </source>
</evidence>
<name>A0A0D4ZZQ9_9SPHN</name>